<dbReference type="RefSeq" id="XP_041193914.1">
    <property type="nucleotide sequence ID" value="XM_041332825.1"/>
</dbReference>
<dbReference type="EMBL" id="JABBWG010000013">
    <property type="protein sequence ID" value="KAG1817672.1"/>
    <property type="molecule type" value="Genomic_DNA"/>
</dbReference>
<protein>
    <submittedName>
        <fullName evidence="2">Uncharacterized protein</fullName>
    </submittedName>
</protein>
<dbReference type="AlphaFoldDB" id="A0A9P7JEH6"/>
<gene>
    <name evidence="2" type="ORF">BJ212DRAFT_1299189</name>
</gene>
<evidence type="ECO:0000313" key="2">
    <source>
        <dbReference type="EMBL" id="KAG1817672.1"/>
    </source>
</evidence>
<dbReference type="Proteomes" id="UP000807769">
    <property type="component" value="Unassembled WGS sequence"/>
</dbReference>
<dbReference type="OrthoDB" id="2677818at2759"/>
<feature type="region of interest" description="Disordered" evidence="1">
    <location>
        <begin position="184"/>
        <end position="211"/>
    </location>
</feature>
<evidence type="ECO:0000256" key="1">
    <source>
        <dbReference type="SAM" id="MobiDB-lite"/>
    </source>
</evidence>
<dbReference type="GeneID" id="64626842"/>
<keyword evidence="3" id="KW-1185">Reference proteome</keyword>
<sequence>MLNEDFNASPSIPPIIHHLSLYVNRSKARFKPYERNGPSLWVLHFAESSLTPTKSDLSLVDVQNGEHQLQYGLSDLSSEAVLTKEADVKSRCLSAMAMAWQIEATEQHTKFLHMLLKRAADKYVSTSSEDLKTLVPALASSREEELQDHTDFSVAAYSHDAISFGAVDEQLNHLERLARNHYGSGSHVVTKDCKQKSELPAESDASATSSD</sequence>
<feature type="compositionally biased region" description="Basic and acidic residues" evidence="1">
    <location>
        <begin position="189"/>
        <end position="199"/>
    </location>
</feature>
<comment type="caution">
    <text evidence="2">The sequence shown here is derived from an EMBL/GenBank/DDBJ whole genome shotgun (WGS) entry which is preliminary data.</text>
</comment>
<evidence type="ECO:0000313" key="3">
    <source>
        <dbReference type="Proteomes" id="UP000807769"/>
    </source>
</evidence>
<proteinExistence type="predicted"/>
<accession>A0A9P7JEH6</accession>
<organism evidence="2 3">
    <name type="scientific">Suillus subaureus</name>
    <dbReference type="NCBI Taxonomy" id="48587"/>
    <lineage>
        <taxon>Eukaryota</taxon>
        <taxon>Fungi</taxon>
        <taxon>Dikarya</taxon>
        <taxon>Basidiomycota</taxon>
        <taxon>Agaricomycotina</taxon>
        <taxon>Agaricomycetes</taxon>
        <taxon>Agaricomycetidae</taxon>
        <taxon>Boletales</taxon>
        <taxon>Suillineae</taxon>
        <taxon>Suillaceae</taxon>
        <taxon>Suillus</taxon>
    </lineage>
</organism>
<reference evidence="2" key="1">
    <citation type="journal article" date="2020" name="New Phytol.">
        <title>Comparative genomics reveals dynamic genome evolution in host specialist ectomycorrhizal fungi.</title>
        <authorList>
            <person name="Lofgren L.A."/>
            <person name="Nguyen N.H."/>
            <person name="Vilgalys R."/>
            <person name="Ruytinx J."/>
            <person name="Liao H.L."/>
            <person name="Branco S."/>
            <person name="Kuo A."/>
            <person name="LaButti K."/>
            <person name="Lipzen A."/>
            <person name="Andreopoulos W."/>
            <person name="Pangilinan J."/>
            <person name="Riley R."/>
            <person name="Hundley H."/>
            <person name="Na H."/>
            <person name="Barry K."/>
            <person name="Grigoriev I.V."/>
            <person name="Stajich J.E."/>
            <person name="Kennedy P.G."/>
        </authorList>
    </citation>
    <scope>NUCLEOTIDE SEQUENCE</scope>
    <source>
        <strain evidence="2">MN1</strain>
    </source>
</reference>
<name>A0A9P7JEH6_9AGAM</name>